<accession>A0A4R4Z210</accession>
<proteinExistence type="predicted"/>
<sequence length="67" mass="7410">MGEEAAATPTSEGGAAVEWRRVRVWFNEYAIADSTVVADVASRLEALHRQRFSRLRVTNEPALAPEP</sequence>
<gene>
    <name evidence="1" type="ORF">E1263_31385</name>
</gene>
<dbReference type="EMBL" id="SMKX01000124">
    <property type="protein sequence ID" value="TDD50072.1"/>
    <property type="molecule type" value="Genomic_DNA"/>
</dbReference>
<organism evidence="1 2">
    <name type="scientific">Kribbella antibiotica</name>
    <dbReference type="NCBI Taxonomy" id="190195"/>
    <lineage>
        <taxon>Bacteria</taxon>
        <taxon>Bacillati</taxon>
        <taxon>Actinomycetota</taxon>
        <taxon>Actinomycetes</taxon>
        <taxon>Propionibacteriales</taxon>
        <taxon>Kribbellaceae</taxon>
        <taxon>Kribbella</taxon>
    </lineage>
</organism>
<name>A0A4R4Z210_9ACTN</name>
<reference evidence="1 2" key="1">
    <citation type="submission" date="2019-03" db="EMBL/GenBank/DDBJ databases">
        <title>Draft genome sequences of novel Actinobacteria.</title>
        <authorList>
            <person name="Sahin N."/>
            <person name="Ay H."/>
            <person name="Saygin H."/>
        </authorList>
    </citation>
    <scope>NUCLEOTIDE SEQUENCE [LARGE SCALE GENOMIC DNA]</scope>
    <source>
        <strain evidence="1 2">JCM 13523</strain>
    </source>
</reference>
<comment type="caution">
    <text evidence="1">The sequence shown here is derived from an EMBL/GenBank/DDBJ whole genome shotgun (WGS) entry which is preliminary data.</text>
</comment>
<dbReference type="Proteomes" id="UP000295124">
    <property type="component" value="Unassembled WGS sequence"/>
</dbReference>
<evidence type="ECO:0000313" key="2">
    <source>
        <dbReference type="Proteomes" id="UP000295124"/>
    </source>
</evidence>
<protein>
    <submittedName>
        <fullName evidence="1">Uncharacterized protein</fullName>
    </submittedName>
</protein>
<dbReference type="AlphaFoldDB" id="A0A4R4Z210"/>
<keyword evidence="2" id="KW-1185">Reference proteome</keyword>
<evidence type="ECO:0000313" key="1">
    <source>
        <dbReference type="EMBL" id="TDD50072.1"/>
    </source>
</evidence>